<feature type="chain" id="PRO_5046744654" evidence="1">
    <location>
        <begin position="23"/>
        <end position="160"/>
    </location>
</feature>
<dbReference type="Proteomes" id="UP000781958">
    <property type="component" value="Unassembled WGS sequence"/>
</dbReference>
<sequence length="160" mass="17034">MMPLRSLFGTLVLLAGLGQAQAETVFTGEGTSCTSEGNPVRLHVTVSNLRSASGLVIVTVYGDNPADFLASGKKLARVRTPARAGVAEVCIAVPQRSSYAVALYHDENGDRRFNRNLVGMPTEGFGISNDAETTLGIPSYEAARFTAQPGDNRLSITVRY</sequence>
<proteinExistence type="predicted"/>
<reference evidence="2 3" key="1">
    <citation type="submission" date="2021-03" db="EMBL/GenBank/DDBJ databases">
        <title>Genomic Encyclopedia of Type Strains, Phase III (KMG-III): the genomes of soil and plant-associated and newly described type strains.</title>
        <authorList>
            <person name="Whitman W."/>
        </authorList>
    </citation>
    <scope>NUCLEOTIDE SEQUENCE [LARGE SCALE GENOMIC DNA]</scope>
    <source>
        <strain evidence="2 3">IMMIB AFH-6</strain>
    </source>
</reference>
<dbReference type="Pfam" id="PF09912">
    <property type="entry name" value="DUF2141"/>
    <property type="match status" value="1"/>
</dbReference>
<name>A0ABS4SLE7_9PROT</name>
<keyword evidence="1" id="KW-0732">Signal</keyword>
<keyword evidence="3" id="KW-1185">Reference proteome</keyword>
<protein>
    <submittedName>
        <fullName evidence="2">Uncharacterized protein (DUF2141 family)</fullName>
    </submittedName>
</protein>
<dbReference type="RefSeq" id="WP_209767310.1">
    <property type="nucleotide sequence ID" value="NZ_JAGINP010000010.1"/>
</dbReference>
<comment type="caution">
    <text evidence="2">The sequence shown here is derived from an EMBL/GenBank/DDBJ whole genome shotgun (WGS) entry which is preliminary data.</text>
</comment>
<gene>
    <name evidence="2" type="ORF">J2851_003166</name>
</gene>
<accession>A0ABS4SLE7</accession>
<evidence type="ECO:0000256" key="1">
    <source>
        <dbReference type="SAM" id="SignalP"/>
    </source>
</evidence>
<organism evidence="2 3">
    <name type="scientific">Azospirillum rugosum</name>
    <dbReference type="NCBI Taxonomy" id="416170"/>
    <lineage>
        <taxon>Bacteria</taxon>
        <taxon>Pseudomonadati</taxon>
        <taxon>Pseudomonadota</taxon>
        <taxon>Alphaproteobacteria</taxon>
        <taxon>Rhodospirillales</taxon>
        <taxon>Azospirillaceae</taxon>
        <taxon>Azospirillum</taxon>
    </lineage>
</organism>
<dbReference type="InterPro" id="IPR018673">
    <property type="entry name" value="DUF2141"/>
</dbReference>
<dbReference type="EMBL" id="JAGINP010000010">
    <property type="protein sequence ID" value="MBP2293383.1"/>
    <property type="molecule type" value="Genomic_DNA"/>
</dbReference>
<evidence type="ECO:0000313" key="3">
    <source>
        <dbReference type="Proteomes" id="UP000781958"/>
    </source>
</evidence>
<evidence type="ECO:0000313" key="2">
    <source>
        <dbReference type="EMBL" id="MBP2293383.1"/>
    </source>
</evidence>
<feature type="signal peptide" evidence="1">
    <location>
        <begin position="1"/>
        <end position="22"/>
    </location>
</feature>